<dbReference type="PANTHER" id="PTHR22911:SF6">
    <property type="entry name" value="SOLUTE CARRIER FAMILY 35 MEMBER G1"/>
    <property type="match status" value="1"/>
</dbReference>
<comment type="caution">
    <text evidence="6">The sequence shown here is derived from an EMBL/GenBank/DDBJ whole genome shotgun (WGS) entry which is preliminary data.</text>
</comment>
<dbReference type="AlphaFoldDB" id="A0A0B3RZ76"/>
<dbReference type="EMBL" id="JSUQ01000013">
    <property type="protein sequence ID" value="KHQ52028.1"/>
    <property type="molecule type" value="Genomic_DNA"/>
</dbReference>
<evidence type="ECO:0000256" key="5">
    <source>
        <dbReference type="ARBA" id="ARBA00023136"/>
    </source>
</evidence>
<dbReference type="InterPro" id="IPR037185">
    <property type="entry name" value="EmrE-like"/>
</dbReference>
<dbReference type="OrthoDB" id="7818056at2"/>
<evidence type="ECO:0000256" key="4">
    <source>
        <dbReference type="ARBA" id="ARBA00022989"/>
    </source>
</evidence>
<organism evidence="6 7">
    <name type="scientific">Mameliella alba</name>
    <dbReference type="NCBI Taxonomy" id="561184"/>
    <lineage>
        <taxon>Bacteria</taxon>
        <taxon>Pseudomonadati</taxon>
        <taxon>Pseudomonadota</taxon>
        <taxon>Alphaproteobacteria</taxon>
        <taxon>Rhodobacterales</taxon>
        <taxon>Roseobacteraceae</taxon>
        <taxon>Mameliella</taxon>
    </lineage>
</organism>
<keyword evidence="4" id="KW-1133">Transmembrane helix</keyword>
<sequence length="324" mass="34954">MSHNAKGALLALLAFGVFSLHDVIVKWLGASYSPVQIVFFSGLFSFPLLTLILIRESQPGTLRPVHPWWLMVRTLSAVITGLSAFYAFSVLPLAQVYAILFAAPLLITLLAIPILGEQVGLRRGIAVVVGLCGVLVVLRPGGTELSLGHLAALVAAFASSLASIIVRKIGQDERSVVMLLYPILTNFIVMGAALPFVYKPMPALELGGLALMSVMAFAASALVIMAYKAGEAVVVAPMQYSQILWAVFTGAVFFNEYPDTWTAAGAGIIIASGTYIVLREGGKSSTNRPVLRSRTRFETGIVPRVRFFRKDRTPRAKDPRQAHD</sequence>
<comment type="subcellular location">
    <subcellularLocation>
        <location evidence="1">Membrane</location>
        <topology evidence="1">Multi-pass membrane protein</topology>
    </subcellularLocation>
</comment>
<evidence type="ECO:0000256" key="1">
    <source>
        <dbReference type="ARBA" id="ARBA00004141"/>
    </source>
</evidence>
<dbReference type="Proteomes" id="UP000030960">
    <property type="component" value="Unassembled WGS sequence"/>
</dbReference>
<gene>
    <name evidence="6" type="ORF">OA50_03436</name>
</gene>
<protein>
    <submittedName>
        <fullName evidence="6">Putative Integral membrane protein</fullName>
    </submittedName>
</protein>
<dbReference type="PANTHER" id="PTHR22911">
    <property type="entry name" value="ACYL-MALONYL CONDENSING ENZYME-RELATED"/>
    <property type="match status" value="1"/>
</dbReference>
<keyword evidence="7" id="KW-1185">Reference proteome</keyword>
<proteinExistence type="inferred from homology"/>
<dbReference type="GO" id="GO:0016020">
    <property type="term" value="C:membrane"/>
    <property type="evidence" value="ECO:0007669"/>
    <property type="project" value="UniProtKB-SubCell"/>
</dbReference>
<keyword evidence="3" id="KW-0812">Transmembrane</keyword>
<evidence type="ECO:0000313" key="7">
    <source>
        <dbReference type="Proteomes" id="UP000030960"/>
    </source>
</evidence>
<dbReference type="RefSeq" id="WP_052244599.1">
    <property type="nucleotide sequence ID" value="NZ_AP022337.1"/>
</dbReference>
<evidence type="ECO:0000256" key="2">
    <source>
        <dbReference type="ARBA" id="ARBA00009853"/>
    </source>
</evidence>
<evidence type="ECO:0000256" key="3">
    <source>
        <dbReference type="ARBA" id="ARBA00022692"/>
    </source>
</evidence>
<keyword evidence="5" id="KW-0472">Membrane</keyword>
<accession>A0A225QAZ4</accession>
<dbReference type="InterPro" id="IPR000620">
    <property type="entry name" value="EamA_dom"/>
</dbReference>
<reference evidence="6 7" key="1">
    <citation type="submission" date="2014-10" db="EMBL/GenBank/DDBJ databases">
        <title>Genome sequence of Ponticoccus sp. strain UMTAT08 isolated from clonal culture of toxic dinoflagellate Alexandrium tamiyavanichii.</title>
        <authorList>
            <person name="Gan H.Y."/>
            <person name="Muhd D.-D."/>
            <person name="Mohd Noor M.E."/>
            <person name="Yeong Y.S."/>
            <person name="Usup G."/>
        </authorList>
    </citation>
    <scope>NUCLEOTIDE SEQUENCE [LARGE SCALE GENOMIC DNA]</scope>
    <source>
        <strain evidence="6 7">UMTAT08</strain>
    </source>
</reference>
<dbReference type="STRING" id="561184.SAMN05216376_11884"/>
<dbReference type="Pfam" id="PF00892">
    <property type="entry name" value="EamA"/>
    <property type="match status" value="2"/>
</dbReference>
<dbReference type="SUPFAM" id="SSF103481">
    <property type="entry name" value="Multidrug resistance efflux transporter EmrE"/>
    <property type="match status" value="2"/>
</dbReference>
<dbReference type="PATRIC" id="fig|1515334.3.peg.3454"/>
<evidence type="ECO:0000313" key="6">
    <source>
        <dbReference type="EMBL" id="KHQ52028.1"/>
    </source>
</evidence>
<accession>A0A0B3RZ76</accession>
<name>A0A0B3RZ76_9RHOB</name>
<comment type="similarity">
    <text evidence="2">Belongs to the drug/metabolite transporter (DMT) superfamily. 10 TMS drug/metabolite exporter (DME) (TC 2.A.7.3) family.</text>
</comment>